<accession>A0A4S3M108</accession>
<dbReference type="SUPFAM" id="SSF48452">
    <property type="entry name" value="TPR-like"/>
    <property type="match status" value="1"/>
</dbReference>
<proteinExistence type="inferred from homology"/>
<dbReference type="Pfam" id="PF14322">
    <property type="entry name" value="SusD-like_3"/>
    <property type="match status" value="1"/>
</dbReference>
<evidence type="ECO:0000256" key="2">
    <source>
        <dbReference type="ARBA" id="ARBA00006275"/>
    </source>
</evidence>
<evidence type="ECO:0000256" key="1">
    <source>
        <dbReference type="ARBA" id="ARBA00004442"/>
    </source>
</evidence>
<evidence type="ECO:0000313" key="9">
    <source>
        <dbReference type="EMBL" id="THD68754.1"/>
    </source>
</evidence>
<dbReference type="OrthoDB" id="621570at2"/>
<gene>
    <name evidence="9" type="ORF">E7Z59_00015</name>
</gene>
<comment type="similarity">
    <text evidence="2">Belongs to the SusD family.</text>
</comment>
<feature type="chain" id="PRO_5020512714" evidence="6">
    <location>
        <begin position="24"/>
        <end position="468"/>
    </location>
</feature>
<feature type="domain" description="RagB/SusD" evidence="7">
    <location>
        <begin position="347"/>
        <end position="468"/>
    </location>
</feature>
<evidence type="ECO:0000259" key="8">
    <source>
        <dbReference type="Pfam" id="PF14322"/>
    </source>
</evidence>
<evidence type="ECO:0000256" key="5">
    <source>
        <dbReference type="ARBA" id="ARBA00023237"/>
    </source>
</evidence>
<reference evidence="9 10" key="1">
    <citation type="submission" date="2019-04" db="EMBL/GenBank/DDBJ databases">
        <title>Draft genome sequence of Robertkochia marina CC-AMO-30D.</title>
        <authorList>
            <person name="Hameed A."/>
            <person name="Lin S.-Y."/>
            <person name="Shahina M."/>
            <person name="Lai W.-A."/>
            <person name="Young C.-C."/>
        </authorList>
    </citation>
    <scope>NUCLEOTIDE SEQUENCE [LARGE SCALE GENOMIC DNA]</scope>
    <source>
        <strain evidence="9 10">CC-AMO-30D</strain>
    </source>
</reference>
<evidence type="ECO:0000256" key="3">
    <source>
        <dbReference type="ARBA" id="ARBA00022729"/>
    </source>
</evidence>
<keyword evidence="4" id="KW-0472">Membrane</keyword>
<dbReference type="InterPro" id="IPR011990">
    <property type="entry name" value="TPR-like_helical_dom_sf"/>
</dbReference>
<sequence length="468" mass="51033">MRRNMKSLKYIAKIACASLLLVACDNELDLAPEDILTQEVAFSNETTTLGVLTGVYSTAQQDDVLNGTNQLMGDWMADNIDFVGSFPTFNEIRLYTTLSDNGSIAAVWDDNYEAIGGANLVIKNAPLVDDPNFTEEEKANVVAQAKFLRALVYYNISNWWAQPLQVAGAGTLSVPLVTEPFEGEVSFPERATLGAVQAQIEQDLLEAIPALADGGDRTIASKGAAEALLARLYLIQERWAEAADYANRVIQNPNYTLASNYDFYNTLDAEHVFTLVNTAADGQDSGQGWSGLTSPVPTGRGDAPYSDNLIATFAEEAGDLRYSELTVIGTDALGAERPFSSKFPEAINNSDNAPVIRITEMYLTRAEANFRGGTSVGDTPVNDINALRARAGLTALGSVDLDQILNERRKELCFEGFRRMDLLRNELNLRRPGMPNEAASAPGQPKTIFPIPVLQRDLNPNMEQNPGY</sequence>
<dbReference type="InterPro" id="IPR012944">
    <property type="entry name" value="SusD_RagB_dom"/>
</dbReference>
<comment type="subcellular location">
    <subcellularLocation>
        <location evidence="1">Cell outer membrane</location>
    </subcellularLocation>
</comment>
<dbReference type="EMBL" id="SSMC01000001">
    <property type="protein sequence ID" value="THD68754.1"/>
    <property type="molecule type" value="Genomic_DNA"/>
</dbReference>
<evidence type="ECO:0000256" key="6">
    <source>
        <dbReference type="SAM" id="SignalP"/>
    </source>
</evidence>
<evidence type="ECO:0000259" key="7">
    <source>
        <dbReference type="Pfam" id="PF07980"/>
    </source>
</evidence>
<dbReference type="Proteomes" id="UP000305939">
    <property type="component" value="Unassembled WGS sequence"/>
</dbReference>
<name>A0A4S3M108_9FLAO</name>
<dbReference type="PROSITE" id="PS51257">
    <property type="entry name" value="PROKAR_LIPOPROTEIN"/>
    <property type="match status" value="1"/>
</dbReference>
<evidence type="ECO:0000313" key="10">
    <source>
        <dbReference type="Proteomes" id="UP000305939"/>
    </source>
</evidence>
<organism evidence="9 10">
    <name type="scientific">Robertkochia marina</name>
    <dbReference type="NCBI Taxonomy" id="1227945"/>
    <lineage>
        <taxon>Bacteria</taxon>
        <taxon>Pseudomonadati</taxon>
        <taxon>Bacteroidota</taxon>
        <taxon>Flavobacteriia</taxon>
        <taxon>Flavobacteriales</taxon>
        <taxon>Flavobacteriaceae</taxon>
        <taxon>Robertkochia</taxon>
    </lineage>
</organism>
<dbReference type="CDD" id="cd08977">
    <property type="entry name" value="SusD"/>
    <property type="match status" value="1"/>
</dbReference>
<feature type="signal peptide" evidence="6">
    <location>
        <begin position="1"/>
        <end position="23"/>
    </location>
</feature>
<keyword evidence="5" id="KW-0998">Cell outer membrane</keyword>
<dbReference type="AlphaFoldDB" id="A0A4S3M108"/>
<evidence type="ECO:0000256" key="4">
    <source>
        <dbReference type="ARBA" id="ARBA00023136"/>
    </source>
</evidence>
<dbReference type="InterPro" id="IPR033985">
    <property type="entry name" value="SusD-like_N"/>
</dbReference>
<keyword evidence="3 6" id="KW-0732">Signal</keyword>
<dbReference type="GO" id="GO:0009279">
    <property type="term" value="C:cell outer membrane"/>
    <property type="evidence" value="ECO:0007669"/>
    <property type="project" value="UniProtKB-SubCell"/>
</dbReference>
<keyword evidence="10" id="KW-1185">Reference proteome</keyword>
<feature type="domain" description="SusD-like N-terminal" evidence="8">
    <location>
        <begin position="42"/>
        <end position="234"/>
    </location>
</feature>
<dbReference type="Pfam" id="PF07980">
    <property type="entry name" value="SusD_RagB"/>
    <property type="match status" value="1"/>
</dbReference>
<protein>
    <submittedName>
        <fullName evidence="9">RagB/SusD family nutrient uptake outer membrane protein</fullName>
    </submittedName>
</protein>
<comment type="caution">
    <text evidence="9">The sequence shown here is derived from an EMBL/GenBank/DDBJ whole genome shotgun (WGS) entry which is preliminary data.</text>
</comment>
<dbReference type="Gene3D" id="1.25.40.390">
    <property type="match status" value="1"/>
</dbReference>